<accession>A0A927LDQ0</accession>
<evidence type="ECO:0000256" key="3">
    <source>
        <dbReference type="SAM" id="MobiDB-lite"/>
    </source>
</evidence>
<dbReference type="PRINTS" id="PR00038">
    <property type="entry name" value="HTHLUXR"/>
</dbReference>
<sequence>MAPLVGRETELARLADVLDGLSGPGHGPAVVDVTGAAGIGKSRLVSEFCARARDKGMTVLRGRATEYERHLPYQPLADALADLDTGTGIPSPFAEVSAMDRFALQRAAAAFLTRVAHTGNGLVVVLDDVHWADPASLELLDHLVRHPPRRAPVVIVVARRERQTAPRLVASLTRGVEAGTVLRLELGPLDRDACLAALAPGRPADLAAELYTASEGNPLYFLALLQAGRPAGLSSLLLDELTPLTDDQRRTVQAVAVLGDHATPALVAAVTGRPERELDADLRELIARDLARPGPDGRWTLRHPVLRSLIHDTTDPTLRTRMHHLAAVELARIGAPVSERAHHVERALTGWDPHAVTVLTEAARQAAATAPASSAHWLGVALAHLPERPEDSVLRRDLMLRRAEALGACGGLRESRDLLHEVISLSPPGTDDGARTLAVTLCAVMERHLGRYAEAVALLRRELARGAGLSPAETVRLGLELGSSAPHASSYPDVREDVARTLELARSLGDEIAEAGALAVAALGEAYEGDPEAAAEATDRAAALIDSLTDQDLAGLCEPLARLSWAEAFLERYADAERHAERGLLIARRGGLLYVVPHLLLCRSHLHVMTLRLGSALELAEEAETIARAVGSDELLAFVLASKAQALIPALPPGDGGALAVAEEAVARAGAGTGWWASIAWAMLGFAALHAGDPVRARAAVLRAGGEDLSGLQPSMRPLFTEILVSASLLTGDHDEVRRWAEQAREEAERLGLVAQRAAALRSLAHVPWAEGDPAAAATLFERAAEEAARGRGGLWEAQTLLMGAPVTASAGRPARARAMWERAVQLSTDAGAHLLTGLAEAIRPVVFTEAEPEVEGEADAPAAAVKKETAKEANGPGGADAGTGAGTGTGTGTGTVKGDVPGAGNGKAAGTGSGSGSGSVSVSGASSREAAFVELAALSPREREIAALVAKGLTSPAIAERLFLSPRTVETHLSRIYRKTGLTSRAALAALQTRDELREGGA</sequence>
<dbReference type="InterPro" id="IPR027417">
    <property type="entry name" value="P-loop_NTPase"/>
</dbReference>
<dbReference type="PROSITE" id="PS50043">
    <property type="entry name" value="HTH_LUXR_2"/>
    <property type="match status" value="1"/>
</dbReference>
<dbReference type="GO" id="GO:0003677">
    <property type="term" value="F:DNA binding"/>
    <property type="evidence" value="ECO:0007669"/>
    <property type="project" value="InterPro"/>
</dbReference>
<protein>
    <submittedName>
        <fullName evidence="5">AAA family ATPase</fullName>
    </submittedName>
</protein>
<dbReference type="PROSITE" id="PS00622">
    <property type="entry name" value="HTH_LUXR_1"/>
    <property type="match status" value="1"/>
</dbReference>
<gene>
    <name evidence="5" type="ORF">IHE70_38070</name>
</gene>
<dbReference type="GO" id="GO:0005524">
    <property type="term" value="F:ATP binding"/>
    <property type="evidence" value="ECO:0007669"/>
    <property type="project" value="UniProtKB-KW"/>
</dbReference>
<dbReference type="EMBL" id="JACYXT010000022">
    <property type="protein sequence ID" value="MBD9728889.1"/>
    <property type="molecule type" value="Genomic_DNA"/>
</dbReference>
<feature type="compositionally biased region" description="Gly residues" evidence="3">
    <location>
        <begin position="876"/>
        <end position="918"/>
    </location>
</feature>
<dbReference type="Proteomes" id="UP000661025">
    <property type="component" value="Unassembled WGS sequence"/>
</dbReference>
<dbReference type="GO" id="GO:0006355">
    <property type="term" value="P:regulation of DNA-templated transcription"/>
    <property type="evidence" value="ECO:0007669"/>
    <property type="project" value="InterPro"/>
</dbReference>
<evidence type="ECO:0000313" key="5">
    <source>
        <dbReference type="EMBL" id="MBD9728889.1"/>
    </source>
</evidence>
<dbReference type="InterPro" id="IPR016032">
    <property type="entry name" value="Sig_transdc_resp-reg_C-effctor"/>
</dbReference>
<dbReference type="InterPro" id="IPR041664">
    <property type="entry name" value="AAA_16"/>
</dbReference>
<reference evidence="5" key="1">
    <citation type="submission" date="2020-09" db="EMBL/GenBank/DDBJ databases">
        <title>Streptomyces canutascabiei sp. nov., which causes potato common scab and is distributed across the world.</title>
        <authorList>
            <person name="Nguyen H.P."/>
            <person name="Weisberg A.J."/>
            <person name="Chang J.H."/>
            <person name="Clarke C.R."/>
        </authorList>
    </citation>
    <scope>NUCLEOTIDE SEQUENCE</scope>
    <source>
        <strain evidence="5">ID-01-6.2a</strain>
    </source>
</reference>
<dbReference type="Gene3D" id="1.25.40.10">
    <property type="entry name" value="Tetratricopeptide repeat domain"/>
    <property type="match status" value="2"/>
</dbReference>
<keyword evidence="2" id="KW-0067">ATP-binding</keyword>
<evidence type="ECO:0000313" key="6">
    <source>
        <dbReference type="Proteomes" id="UP000661025"/>
    </source>
</evidence>
<organism evidence="5 6">
    <name type="scientific">Streptomyces caniscabiei</name>
    <dbReference type="NCBI Taxonomy" id="2746961"/>
    <lineage>
        <taxon>Bacteria</taxon>
        <taxon>Bacillati</taxon>
        <taxon>Actinomycetota</taxon>
        <taxon>Actinomycetes</taxon>
        <taxon>Kitasatosporales</taxon>
        <taxon>Streptomycetaceae</taxon>
        <taxon>Streptomyces</taxon>
    </lineage>
</organism>
<dbReference type="InterPro" id="IPR000792">
    <property type="entry name" value="Tscrpt_reg_LuxR_C"/>
</dbReference>
<dbReference type="InterPro" id="IPR011990">
    <property type="entry name" value="TPR-like_helical_dom_sf"/>
</dbReference>
<dbReference type="PANTHER" id="PTHR16305:SF35">
    <property type="entry name" value="TRANSCRIPTIONAL ACTIVATOR DOMAIN"/>
    <property type="match status" value="1"/>
</dbReference>
<evidence type="ECO:0000256" key="2">
    <source>
        <dbReference type="ARBA" id="ARBA00022840"/>
    </source>
</evidence>
<dbReference type="Pfam" id="PF13191">
    <property type="entry name" value="AAA_16"/>
    <property type="match status" value="1"/>
</dbReference>
<evidence type="ECO:0000259" key="4">
    <source>
        <dbReference type="PROSITE" id="PS50043"/>
    </source>
</evidence>
<proteinExistence type="predicted"/>
<comment type="caution">
    <text evidence="5">The sequence shown here is derived from an EMBL/GenBank/DDBJ whole genome shotgun (WGS) entry which is preliminary data.</text>
</comment>
<dbReference type="SMART" id="SM00421">
    <property type="entry name" value="HTH_LUXR"/>
    <property type="match status" value="1"/>
</dbReference>
<dbReference type="Gene3D" id="3.40.50.300">
    <property type="entry name" value="P-loop containing nucleotide triphosphate hydrolases"/>
    <property type="match status" value="1"/>
</dbReference>
<dbReference type="SUPFAM" id="SSF46894">
    <property type="entry name" value="C-terminal effector domain of the bipartite response regulators"/>
    <property type="match status" value="1"/>
</dbReference>
<name>A0A927LDQ0_9ACTN</name>
<dbReference type="CDD" id="cd06170">
    <property type="entry name" value="LuxR_C_like"/>
    <property type="match status" value="1"/>
</dbReference>
<dbReference type="PANTHER" id="PTHR16305">
    <property type="entry name" value="TESTICULAR SOLUBLE ADENYLYL CYCLASE"/>
    <property type="match status" value="1"/>
</dbReference>
<feature type="region of interest" description="Disordered" evidence="3">
    <location>
        <begin position="851"/>
        <end position="924"/>
    </location>
</feature>
<dbReference type="Pfam" id="PF00196">
    <property type="entry name" value="GerE"/>
    <property type="match status" value="1"/>
</dbReference>
<dbReference type="SUPFAM" id="SSF48452">
    <property type="entry name" value="TPR-like"/>
    <property type="match status" value="1"/>
</dbReference>
<dbReference type="InterPro" id="IPR036388">
    <property type="entry name" value="WH-like_DNA-bd_sf"/>
</dbReference>
<dbReference type="AlphaFoldDB" id="A0A927LDQ0"/>
<dbReference type="GO" id="GO:0005737">
    <property type="term" value="C:cytoplasm"/>
    <property type="evidence" value="ECO:0007669"/>
    <property type="project" value="TreeGrafter"/>
</dbReference>
<dbReference type="SUPFAM" id="SSF52540">
    <property type="entry name" value="P-loop containing nucleoside triphosphate hydrolases"/>
    <property type="match status" value="1"/>
</dbReference>
<dbReference type="GO" id="GO:0004016">
    <property type="term" value="F:adenylate cyclase activity"/>
    <property type="evidence" value="ECO:0007669"/>
    <property type="project" value="TreeGrafter"/>
</dbReference>
<keyword evidence="1" id="KW-0547">Nucleotide-binding</keyword>
<feature type="domain" description="HTH luxR-type" evidence="4">
    <location>
        <begin position="932"/>
        <end position="997"/>
    </location>
</feature>
<dbReference type="Gene3D" id="1.10.10.10">
    <property type="entry name" value="Winged helix-like DNA-binding domain superfamily/Winged helix DNA-binding domain"/>
    <property type="match status" value="1"/>
</dbReference>
<evidence type="ECO:0000256" key="1">
    <source>
        <dbReference type="ARBA" id="ARBA00022741"/>
    </source>
</evidence>